<gene>
    <name evidence="10" type="ORF">SeLEV6574_g03927</name>
    <name evidence="9" type="ORF">SeMB42_g04200</name>
</gene>
<dbReference type="Gene3D" id="4.10.70.10">
    <property type="entry name" value="Disintegrin domain"/>
    <property type="match status" value="1"/>
</dbReference>
<dbReference type="InterPro" id="IPR036436">
    <property type="entry name" value="Disintegrin_dom_sf"/>
</dbReference>
<dbReference type="SMART" id="SM00050">
    <property type="entry name" value="DISIN"/>
    <property type="match status" value="1"/>
</dbReference>
<evidence type="ECO:0000256" key="1">
    <source>
        <dbReference type="ARBA" id="ARBA00023157"/>
    </source>
</evidence>
<feature type="binding site" evidence="4">
    <location>
        <position position="454"/>
    </location>
    <ligand>
        <name>Zn(2+)</name>
        <dbReference type="ChEBI" id="CHEBI:29105"/>
        <note>catalytic</note>
    </ligand>
</feature>
<comment type="function">
    <text evidence="2">Probable zinc protease.</text>
</comment>
<feature type="binding site" evidence="4">
    <location>
        <position position="464"/>
    </location>
    <ligand>
        <name>Zn(2+)</name>
        <dbReference type="ChEBI" id="CHEBI:29105"/>
        <note>catalytic</note>
    </ligand>
</feature>
<feature type="domain" description="Disintegrin" evidence="7">
    <location>
        <begin position="535"/>
        <end position="622"/>
    </location>
</feature>
<dbReference type="VEuPathDB" id="FungiDB:SeMB42_g04200"/>
<dbReference type="FunFam" id="4.10.70.10:FF:000003">
    <property type="entry name" value="Disintegrin and metalloproteinase domain-containing protein 17"/>
    <property type="match status" value="1"/>
</dbReference>
<evidence type="ECO:0000313" key="12">
    <source>
        <dbReference type="Proteomes" id="UP000320475"/>
    </source>
</evidence>
<dbReference type="Pfam" id="PF00200">
    <property type="entry name" value="Disintegrin"/>
    <property type="match status" value="1"/>
</dbReference>
<dbReference type="STRING" id="286115.A0A507D228"/>
<evidence type="ECO:0000256" key="2">
    <source>
        <dbReference type="ARBA" id="ARBA00056552"/>
    </source>
</evidence>
<dbReference type="GO" id="GO:0046872">
    <property type="term" value="F:metal ion binding"/>
    <property type="evidence" value="ECO:0007669"/>
    <property type="project" value="UniProtKB-KW"/>
</dbReference>
<proteinExistence type="predicted"/>
<evidence type="ECO:0000259" key="8">
    <source>
        <dbReference type="PROSITE" id="PS50215"/>
    </source>
</evidence>
<dbReference type="PROSITE" id="PS50215">
    <property type="entry name" value="ADAM_MEPRO"/>
    <property type="match status" value="1"/>
</dbReference>
<evidence type="ECO:0000256" key="3">
    <source>
        <dbReference type="ARBA" id="ARBA00074021"/>
    </source>
</evidence>
<accession>A0A507D228</accession>
<dbReference type="Pfam" id="PF13574">
    <property type="entry name" value="Reprolysin_2"/>
    <property type="match status" value="1"/>
</dbReference>
<dbReference type="Gene3D" id="3.40.390.10">
    <property type="entry name" value="Collagenase (Catalytic Domain)"/>
    <property type="match status" value="1"/>
</dbReference>
<feature type="binding site" evidence="4">
    <location>
        <position position="458"/>
    </location>
    <ligand>
        <name>Zn(2+)</name>
        <dbReference type="ChEBI" id="CHEBI:29105"/>
        <note>catalytic</note>
    </ligand>
</feature>
<protein>
    <recommendedName>
        <fullName evidence="3">Disintegrin and metalloproteinase domain-containing protein B</fullName>
    </recommendedName>
</protein>
<dbReference type="InterPro" id="IPR001762">
    <property type="entry name" value="Disintegrin_dom"/>
</dbReference>
<comment type="caution">
    <text evidence="10">The sequence shown here is derived from an EMBL/GenBank/DDBJ whole genome shotgun (WGS) entry which is preliminary data.</text>
</comment>
<evidence type="ECO:0000259" key="7">
    <source>
        <dbReference type="PROSITE" id="PS50214"/>
    </source>
</evidence>
<dbReference type="SUPFAM" id="SSF55486">
    <property type="entry name" value="Metalloproteases ('zincins'), catalytic domain"/>
    <property type="match status" value="1"/>
</dbReference>
<evidence type="ECO:0000256" key="5">
    <source>
        <dbReference type="SAM" id="MobiDB-lite"/>
    </source>
</evidence>
<dbReference type="InterPro" id="IPR024079">
    <property type="entry name" value="MetalloPept_cat_dom_sf"/>
</dbReference>
<feature type="transmembrane region" description="Helical" evidence="6">
    <location>
        <begin position="720"/>
        <end position="744"/>
    </location>
</feature>
<evidence type="ECO:0000256" key="4">
    <source>
        <dbReference type="PROSITE-ProRule" id="PRU00276"/>
    </source>
</evidence>
<dbReference type="PANTHER" id="PTHR11905">
    <property type="entry name" value="ADAM A DISINTEGRIN AND METALLOPROTEASE DOMAIN"/>
    <property type="match status" value="1"/>
</dbReference>
<dbReference type="OrthoDB" id="5951731at2759"/>
<reference evidence="11 12" key="1">
    <citation type="journal article" date="2019" name="Sci. Rep.">
        <title>Comparative genomics of chytrid fungi reveal insights into the obligate biotrophic and pathogenic lifestyle of Synchytrium endobioticum.</title>
        <authorList>
            <person name="van de Vossenberg B.T.L.H."/>
            <person name="Warris S."/>
            <person name="Nguyen H.D.T."/>
            <person name="van Gent-Pelzer M.P.E."/>
            <person name="Joly D.L."/>
            <person name="van de Geest H.C."/>
            <person name="Bonants P.J.M."/>
            <person name="Smith D.S."/>
            <person name="Levesque C.A."/>
            <person name="van der Lee T.A.J."/>
        </authorList>
    </citation>
    <scope>NUCLEOTIDE SEQUENCE [LARGE SCALE GENOMIC DNA]</scope>
    <source>
        <strain evidence="10 12">LEV6574</strain>
        <strain evidence="9 11">MB42</strain>
    </source>
</reference>
<keyword evidence="11" id="KW-1185">Reference proteome</keyword>
<keyword evidence="4" id="KW-0862">Zinc</keyword>
<organism evidence="10 12">
    <name type="scientific">Synchytrium endobioticum</name>
    <dbReference type="NCBI Taxonomy" id="286115"/>
    <lineage>
        <taxon>Eukaryota</taxon>
        <taxon>Fungi</taxon>
        <taxon>Fungi incertae sedis</taxon>
        <taxon>Chytridiomycota</taxon>
        <taxon>Chytridiomycota incertae sedis</taxon>
        <taxon>Chytridiomycetes</taxon>
        <taxon>Synchytriales</taxon>
        <taxon>Synchytriaceae</taxon>
        <taxon>Synchytrium</taxon>
    </lineage>
</organism>
<dbReference type="SUPFAM" id="SSF57552">
    <property type="entry name" value="Blood coagulation inhibitor (disintegrin)"/>
    <property type="match status" value="1"/>
</dbReference>
<dbReference type="EMBL" id="QEAM01000144">
    <property type="protein sequence ID" value="TPX45318.1"/>
    <property type="molecule type" value="Genomic_DNA"/>
</dbReference>
<keyword evidence="6" id="KW-0472">Membrane</keyword>
<comment type="caution">
    <text evidence="4">Lacks conserved residue(s) required for the propagation of feature annotation.</text>
</comment>
<keyword evidence="6" id="KW-0812">Transmembrane</keyword>
<dbReference type="Proteomes" id="UP000317494">
    <property type="component" value="Unassembled WGS sequence"/>
</dbReference>
<dbReference type="PROSITE" id="PS50214">
    <property type="entry name" value="DISINTEGRIN_2"/>
    <property type="match status" value="1"/>
</dbReference>
<evidence type="ECO:0000256" key="6">
    <source>
        <dbReference type="SAM" id="Phobius"/>
    </source>
</evidence>
<dbReference type="PANTHER" id="PTHR11905:SF159">
    <property type="entry name" value="ADAM METALLOPROTEASE"/>
    <property type="match status" value="1"/>
</dbReference>
<evidence type="ECO:0000313" key="9">
    <source>
        <dbReference type="EMBL" id="TPX44797.1"/>
    </source>
</evidence>
<feature type="active site" evidence="4">
    <location>
        <position position="455"/>
    </location>
</feature>
<dbReference type="InterPro" id="IPR001590">
    <property type="entry name" value="Peptidase_M12B"/>
</dbReference>
<dbReference type="Proteomes" id="UP000320475">
    <property type="component" value="Unassembled WGS sequence"/>
</dbReference>
<dbReference type="GO" id="GO:0006508">
    <property type="term" value="P:proteolysis"/>
    <property type="evidence" value="ECO:0007669"/>
    <property type="project" value="InterPro"/>
</dbReference>
<feature type="region of interest" description="Disordered" evidence="5">
    <location>
        <begin position="835"/>
        <end position="862"/>
    </location>
</feature>
<name>A0A507D228_9FUNG</name>
<keyword evidence="4" id="KW-0479">Metal-binding</keyword>
<evidence type="ECO:0000313" key="10">
    <source>
        <dbReference type="EMBL" id="TPX45318.1"/>
    </source>
</evidence>
<sequence length="862" mass="92896">MDPVVLRHEAVALSIEAMFYRVFKSICLLLPCIIPSLLAADVTLLHRIRKYDFLTGVDVTLGNAASVVLSFNALDQQFTMLLQPNDMLVQQAGVVRIHGEDGDVQEHSLNDFASGRAFHGKVVEEDSRGILKEVGWARIIFHDDDLWMGRLDPDFEGVFTNRNGMYHIKHVDLYKMAKRPDDAPVMPMLDRPKHQQRSRLIIYADSQEGHVAATCSNTAFPFSTPAGCGVDSDLFANATSPLAGSSNSKLGKRDLLSSISASDEHSCGFDPSIHIRMGAEIMTEGQSRLAERAPLGCPTSRQVLGVGAAADCTYTAQYGSPSKVLTQILSDFNSASKVYENTFNVTLALVEVSIHQTCTPSNNSIMWNQACSDAYTINNRLSDFSRWRGQKSADQAGLWHLLTNCPTGPSVGIAWLGTVCETKFTSQQTNGQTQYVSGCGVSSIVPTEWKVVAHEIGHNFGAIHDCVSSQCPCAGASCACCQCSNCDCQGQYIMHPTDNSVLDAFSPCSQNTICSQFPKLGTCLKTPGFFSTVTSGICGNGIKEAGEECDCGAQCATDSCCDGATCKFKNNAKCDDLNDDCCRNCQLMSNGTVCRDSIGVCDYAEYCNGVNASCPADQHVSDGTSCDSARGLTCASGICTSRDLQCMSNNTYFTTTGACPGHESDCALWCSAGSVGCLKGAGSYLDGTPCGYGGRCYQGSCTSSNFFYELLNWFKSNPSIAIPAGVLIGIMAFGVVLGICTCCVRRWRHKQGVMGYGLPQRLRSPDSFAAGVSTYQADASNFVDPTRYNGPAYTPRDDLLMSRAYDSPSQTPLRGTPMQLAGPLVRLLAEQPLAAPAPRMQAPPRPPQRAQFVTYNRYGAES</sequence>
<dbReference type="GO" id="GO:0004222">
    <property type="term" value="F:metalloendopeptidase activity"/>
    <property type="evidence" value="ECO:0007669"/>
    <property type="project" value="InterPro"/>
</dbReference>
<feature type="domain" description="Peptidase M12B" evidence="8">
    <location>
        <begin position="302"/>
        <end position="513"/>
    </location>
</feature>
<keyword evidence="6" id="KW-1133">Transmembrane helix</keyword>
<dbReference type="AlphaFoldDB" id="A0A507D228"/>
<dbReference type="EMBL" id="QEAN01000165">
    <property type="protein sequence ID" value="TPX44797.1"/>
    <property type="molecule type" value="Genomic_DNA"/>
</dbReference>
<evidence type="ECO:0000313" key="11">
    <source>
        <dbReference type="Proteomes" id="UP000317494"/>
    </source>
</evidence>
<feature type="disulfide bond" evidence="4">
    <location>
        <begin position="473"/>
        <end position="478"/>
    </location>
</feature>
<keyword evidence="1 4" id="KW-1015">Disulfide bond</keyword>